<evidence type="ECO:0000256" key="2">
    <source>
        <dbReference type="ARBA" id="ARBA00022679"/>
    </source>
</evidence>
<dbReference type="Proteomes" id="UP001061282">
    <property type="component" value="Unassembled WGS sequence"/>
</dbReference>
<reference evidence="6" key="1">
    <citation type="submission" date="2022-05" db="EMBL/GenBank/DDBJ databases">
        <title>Description of a novel species of Leclercia; Leclercia tamurae and the Proposal for a Novel Genus Silvania gen. nov. Containing Two Novel Species Silvania hatchlandensis sp. nov. and Silvania confinis sp. nov. Isolated from the Rhizosphere of Oak.</title>
        <authorList>
            <person name="Maddock D.W."/>
            <person name="Brady C.L."/>
            <person name="Denman S."/>
            <person name="Arnold D."/>
        </authorList>
    </citation>
    <scope>NUCLEOTIDE SEQUENCE</scope>
    <source>
        <strain evidence="6">H4N4</strain>
    </source>
</reference>
<evidence type="ECO:0000256" key="3">
    <source>
        <dbReference type="ARBA" id="ARBA00023315"/>
    </source>
</evidence>
<dbReference type="GO" id="GO:0004314">
    <property type="term" value="F:[acyl-carrier-protein] S-malonyltransferase activity"/>
    <property type="evidence" value="ECO:0007669"/>
    <property type="project" value="UniProtKB-EC"/>
</dbReference>
<evidence type="ECO:0000259" key="5">
    <source>
        <dbReference type="SMART" id="SM00827"/>
    </source>
</evidence>
<gene>
    <name evidence="6" type="ORF">M8013_10335</name>
</gene>
<dbReference type="PANTHER" id="PTHR42681:SF1">
    <property type="entry name" value="MALONYL-COA-ACYL CARRIER PROTEIN TRANSACYLASE, MITOCHONDRIAL"/>
    <property type="match status" value="1"/>
</dbReference>
<comment type="caution">
    <text evidence="6">The sequence shown here is derived from an EMBL/GenBank/DDBJ whole genome shotgun (WGS) entry which is preliminary data.</text>
</comment>
<keyword evidence="3" id="KW-0012">Acyltransferase</keyword>
<comment type="catalytic activity">
    <reaction evidence="4">
        <text>holo-[ACP] + malonyl-CoA = malonyl-[ACP] + CoA</text>
        <dbReference type="Rhea" id="RHEA:41792"/>
        <dbReference type="Rhea" id="RHEA-COMP:9623"/>
        <dbReference type="Rhea" id="RHEA-COMP:9685"/>
        <dbReference type="ChEBI" id="CHEBI:57287"/>
        <dbReference type="ChEBI" id="CHEBI:57384"/>
        <dbReference type="ChEBI" id="CHEBI:64479"/>
        <dbReference type="ChEBI" id="CHEBI:78449"/>
        <dbReference type="EC" id="2.3.1.39"/>
    </reaction>
</comment>
<keyword evidence="2" id="KW-0808">Transferase</keyword>
<organism evidence="6 7">
    <name type="scientific">Silvania confinis</name>
    <dbReference type="NCBI Taxonomy" id="2926470"/>
    <lineage>
        <taxon>Bacteria</taxon>
        <taxon>Pseudomonadati</taxon>
        <taxon>Pseudomonadota</taxon>
        <taxon>Gammaproteobacteria</taxon>
        <taxon>Enterobacterales</taxon>
        <taxon>Enterobacteriaceae</taxon>
        <taxon>Silvania</taxon>
    </lineage>
</organism>
<dbReference type="GO" id="GO:0006633">
    <property type="term" value="P:fatty acid biosynthetic process"/>
    <property type="evidence" value="ECO:0007669"/>
    <property type="project" value="TreeGrafter"/>
</dbReference>
<evidence type="ECO:0000256" key="1">
    <source>
        <dbReference type="ARBA" id="ARBA00013258"/>
    </source>
</evidence>
<dbReference type="PANTHER" id="PTHR42681">
    <property type="entry name" value="MALONYL-COA-ACYL CARRIER PROTEIN TRANSACYLASE, MITOCHONDRIAL"/>
    <property type="match status" value="1"/>
</dbReference>
<dbReference type="Pfam" id="PF00698">
    <property type="entry name" value="Acyl_transf_1"/>
    <property type="match status" value="1"/>
</dbReference>
<evidence type="ECO:0000256" key="4">
    <source>
        <dbReference type="ARBA" id="ARBA00048462"/>
    </source>
</evidence>
<sequence>MVTNKSEEPLVLLFAGQGNPVIGMGADLWDLNSTTKHIWDCASDITGMDIRRLCQKGPMPRLVQTTVQQVAVTAINVTLLSLCAEELENARIVGTCGHSVGEYSALYAAGAITLEALFGMIHIRANIMNDLSKVHKGSMLAVKGADFQTMTNMIASSNIPVDISCDNSPRQQVIGGTVSDLSDFASVLIDSGLDAVKLGVSGAWHTRLMTEGVQQMRDVLHGIEIARPKYNVLMNVTGQAEFDPVQIKENLSLHLTNTVQWTNTMASFMQQPAPVSFVEISNKAYLGHMLCDFREFKPETVMHCKNFAGLQ</sequence>
<dbReference type="InterPro" id="IPR050858">
    <property type="entry name" value="Mal-CoA-ACP_Trans/PKS_FabD"/>
</dbReference>
<name>A0A9J6QG24_9ENTR</name>
<dbReference type="InterPro" id="IPR001227">
    <property type="entry name" value="Ac_transferase_dom_sf"/>
</dbReference>
<dbReference type="EMBL" id="JAMGZJ010000074">
    <property type="protein sequence ID" value="MCU6669147.1"/>
    <property type="molecule type" value="Genomic_DNA"/>
</dbReference>
<dbReference type="SMART" id="SM00827">
    <property type="entry name" value="PKS_AT"/>
    <property type="match status" value="1"/>
</dbReference>
<feature type="domain" description="Malonyl-CoA:ACP transacylase (MAT)" evidence="5">
    <location>
        <begin position="13"/>
        <end position="293"/>
    </location>
</feature>
<dbReference type="EC" id="2.3.1.39" evidence="1"/>
<dbReference type="SUPFAM" id="SSF52151">
    <property type="entry name" value="FabD/lysophospholipase-like"/>
    <property type="match status" value="1"/>
</dbReference>
<protein>
    <recommendedName>
        <fullName evidence="1">[acyl-carrier-protein] S-malonyltransferase</fullName>
        <ecNumber evidence="1">2.3.1.39</ecNumber>
    </recommendedName>
</protein>
<dbReference type="InterPro" id="IPR016036">
    <property type="entry name" value="Malonyl_transacylase_ACP-bd"/>
</dbReference>
<dbReference type="RefSeq" id="WP_271267716.1">
    <property type="nucleotide sequence ID" value="NZ_JAMGZJ010000074.1"/>
</dbReference>
<evidence type="ECO:0000313" key="7">
    <source>
        <dbReference type="Proteomes" id="UP001061282"/>
    </source>
</evidence>
<dbReference type="InterPro" id="IPR016035">
    <property type="entry name" value="Acyl_Trfase/lysoPLipase"/>
</dbReference>
<dbReference type="InterPro" id="IPR014043">
    <property type="entry name" value="Acyl_transferase_dom"/>
</dbReference>
<keyword evidence="7" id="KW-1185">Reference proteome</keyword>
<dbReference type="Gene3D" id="3.40.366.10">
    <property type="entry name" value="Malonyl-Coenzyme A Acyl Carrier Protein, domain 2"/>
    <property type="match status" value="1"/>
</dbReference>
<dbReference type="SUPFAM" id="SSF55048">
    <property type="entry name" value="Probable ACP-binding domain of malonyl-CoA ACP transacylase"/>
    <property type="match status" value="1"/>
</dbReference>
<dbReference type="Gene3D" id="3.30.70.250">
    <property type="entry name" value="Malonyl-CoA ACP transacylase, ACP-binding"/>
    <property type="match status" value="1"/>
</dbReference>
<evidence type="ECO:0000313" key="6">
    <source>
        <dbReference type="EMBL" id="MCU6669147.1"/>
    </source>
</evidence>
<dbReference type="AlphaFoldDB" id="A0A9J6QG24"/>
<accession>A0A9J6QG24</accession>
<proteinExistence type="predicted"/>